<dbReference type="InterPro" id="IPR005829">
    <property type="entry name" value="Sugar_transporter_CS"/>
</dbReference>
<evidence type="ECO:0000256" key="3">
    <source>
        <dbReference type="ARBA" id="ARBA00022475"/>
    </source>
</evidence>
<dbReference type="InterPro" id="IPR020846">
    <property type="entry name" value="MFS_dom"/>
</dbReference>
<evidence type="ECO:0000256" key="7">
    <source>
        <dbReference type="ARBA" id="ARBA00023136"/>
    </source>
</evidence>
<dbReference type="GO" id="GO:0015293">
    <property type="term" value="F:symporter activity"/>
    <property type="evidence" value="ECO:0007669"/>
    <property type="project" value="UniProtKB-KW"/>
</dbReference>
<sequence>MSQNESKRRLGAGAIGNFGEIYDFAVFGFSVPILSQHFFPKSDPTAAILSTFAVYAVAFFARPIGGLVFGYLADRIGRVKVLAITIWLMAAGTAIIGLLPTYASVGVLAPTLLVLCRLAQGFALGGETTGSTSYILESAPDDRRGWWVGIVWFFAHIPNALVALMLAGLQFVAGEELYGDWLWRLPFILGGLIGVIGFWLRRSLDDPEEYKAAVRDRKDSNSFRSMARTGGYKPILYVLMVQPVQTVGSYLLLGFMYAFLVKEAHLHPTDALMTNAVAILVLSAIIPLSGRLSDRIGRKKVFTLGALWILVAAYPAVMLASTGVLANAFMGQLLLAIGIGIYNGAAFPAAAEFFPTSYRATGHAIAYQLAVAIFGGTTPLIATWLVSSTGSALAPGLYVTAIAFIGLILVQFVPETKGIRLRTAAASEEETPLLVPSTSR</sequence>
<comment type="caution">
    <text evidence="10">The sequence shown here is derived from an EMBL/GenBank/DDBJ whole genome shotgun (WGS) entry which is preliminary data.</text>
</comment>
<feature type="transmembrane region" description="Helical" evidence="8">
    <location>
        <begin position="301"/>
        <end position="321"/>
    </location>
</feature>
<feature type="transmembrane region" description="Helical" evidence="8">
    <location>
        <begin position="105"/>
        <end position="125"/>
    </location>
</feature>
<evidence type="ECO:0000256" key="4">
    <source>
        <dbReference type="ARBA" id="ARBA00022692"/>
    </source>
</evidence>
<feature type="domain" description="Major facilitator superfamily (MFS) profile" evidence="9">
    <location>
        <begin position="9"/>
        <end position="418"/>
    </location>
</feature>
<dbReference type="RefSeq" id="WP_126922066.1">
    <property type="nucleotide sequence ID" value="NZ_ML133690.1"/>
</dbReference>
<feature type="transmembrane region" description="Helical" evidence="8">
    <location>
        <begin position="21"/>
        <end position="39"/>
    </location>
</feature>
<feature type="transmembrane region" description="Helical" evidence="8">
    <location>
        <begin position="146"/>
        <end position="169"/>
    </location>
</feature>
<keyword evidence="5" id="KW-0769">Symport</keyword>
<dbReference type="AlphaFoldDB" id="A0A3S0QPF3"/>
<reference evidence="11" key="1">
    <citation type="submission" date="2018-11" db="EMBL/GenBank/DDBJ databases">
        <title>Rhizobium chutanense sp. nov., isolated from root nodules of Phaseolus vulgaris in China.</title>
        <authorList>
            <person name="Huo Y."/>
        </authorList>
    </citation>
    <scope>NUCLEOTIDE SEQUENCE [LARGE SCALE GENOMIC DNA]</scope>
    <source>
        <strain evidence="11">CCBAU 65647</strain>
    </source>
</reference>
<name>A0A3S0QPF3_9HYPH</name>
<dbReference type="Pfam" id="PF00083">
    <property type="entry name" value="Sugar_tr"/>
    <property type="match status" value="2"/>
</dbReference>
<dbReference type="Gene3D" id="1.20.1250.20">
    <property type="entry name" value="MFS general substrate transporter like domains"/>
    <property type="match status" value="1"/>
</dbReference>
<protein>
    <submittedName>
        <fullName evidence="10">MFS transporter</fullName>
    </submittedName>
</protein>
<feature type="transmembrane region" description="Helical" evidence="8">
    <location>
        <begin position="366"/>
        <end position="386"/>
    </location>
</feature>
<keyword evidence="3" id="KW-1003">Cell membrane</keyword>
<evidence type="ECO:0000256" key="8">
    <source>
        <dbReference type="SAM" id="Phobius"/>
    </source>
</evidence>
<dbReference type="PANTHER" id="PTHR43528">
    <property type="entry name" value="ALPHA-KETOGLUTARATE PERMEASE"/>
    <property type="match status" value="1"/>
</dbReference>
<gene>
    <name evidence="10" type="ORF">EFQ99_16495</name>
</gene>
<feature type="transmembrane region" description="Helical" evidence="8">
    <location>
        <begin position="45"/>
        <end position="69"/>
    </location>
</feature>
<evidence type="ECO:0000256" key="2">
    <source>
        <dbReference type="ARBA" id="ARBA00022448"/>
    </source>
</evidence>
<keyword evidence="6 8" id="KW-1133">Transmembrane helix</keyword>
<dbReference type="SUPFAM" id="SSF103473">
    <property type="entry name" value="MFS general substrate transporter"/>
    <property type="match status" value="1"/>
</dbReference>
<dbReference type="InterPro" id="IPR051084">
    <property type="entry name" value="H+-coupled_symporters"/>
</dbReference>
<dbReference type="OrthoDB" id="9783227at2"/>
<comment type="subcellular location">
    <subcellularLocation>
        <location evidence="1">Cell membrane</location>
        <topology evidence="1">Multi-pass membrane protein</topology>
    </subcellularLocation>
</comment>
<accession>A0A3S0QPF3</accession>
<evidence type="ECO:0000256" key="1">
    <source>
        <dbReference type="ARBA" id="ARBA00004651"/>
    </source>
</evidence>
<proteinExistence type="predicted"/>
<feature type="transmembrane region" description="Helical" evidence="8">
    <location>
        <begin position="181"/>
        <end position="200"/>
    </location>
</feature>
<evidence type="ECO:0000256" key="5">
    <source>
        <dbReference type="ARBA" id="ARBA00022847"/>
    </source>
</evidence>
<dbReference type="InterPro" id="IPR005828">
    <property type="entry name" value="MFS_sugar_transport-like"/>
</dbReference>
<dbReference type="InterPro" id="IPR036259">
    <property type="entry name" value="MFS_trans_sf"/>
</dbReference>
<dbReference type="EMBL" id="RJTH01000005">
    <property type="protein sequence ID" value="RUM24383.1"/>
    <property type="molecule type" value="Genomic_DNA"/>
</dbReference>
<feature type="transmembrane region" description="Helical" evidence="8">
    <location>
        <begin position="272"/>
        <end position="289"/>
    </location>
</feature>
<dbReference type="PROSITE" id="PS00216">
    <property type="entry name" value="SUGAR_TRANSPORT_1"/>
    <property type="match status" value="1"/>
</dbReference>
<dbReference type="PANTHER" id="PTHR43528:SF1">
    <property type="entry name" value="ALPHA-KETOGLUTARATE PERMEASE"/>
    <property type="match status" value="1"/>
</dbReference>
<evidence type="ECO:0000259" key="9">
    <source>
        <dbReference type="PROSITE" id="PS50850"/>
    </source>
</evidence>
<dbReference type="PROSITE" id="PS50850">
    <property type="entry name" value="MFS"/>
    <property type="match status" value="1"/>
</dbReference>
<feature type="transmembrane region" description="Helical" evidence="8">
    <location>
        <begin position="81"/>
        <end position="99"/>
    </location>
</feature>
<keyword evidence="7 8" id="KW-0472">Membrane</keyword>
<feature type="transmembrane region" description="Helical" evidence="8">
    <location>
        <begin position="392"/>
        <end position="413"/>
    </location>
</feature>
<organism evidence="10 11">
    <name type="scientific">Rhizobium vallis</name>
    <dbReference type="NCBI Taxonomy" id="634290"/>
    <lineage>
        <taxon>Bacteria</taxon>
        <taxon>Pseudomonadati</taxon>
        <taxon>Pseudomonadota</taxon>
        <taxon>Alphaproteobacteria</taxon>
        <taxon>Hyphomicrobiales</taxon>
        <taxon>Rhizobiaceae</taxon>
        <taxon>Rhizobium/Agrobacterium group</taxon>
        <taxon>Rhizobium</taxon>
    </lineage>
</organism>
<evidence type="ECO:0000256" key="6">
    <source>
        <dbReference type="ARBA" id="ARBA00022989"/>
    </source>
</evidence>
<dbReference type="GO" id="GO:0005886">
    <property type="term" value="C:plasma membrane"/>
    <property type="evidence" value="ECO:0007669"/>
    <property type="project" value="UniProtKB-SubCell"/>
</dbReference>
<keyword evidence="11" id="KW-1185">Reference proteome</keyword>
<keyword evidence="2" id="KW-0813">Transport</keyword>
<evidence type="ECO:0000313" key="10">
    <source>
        <dbReference type="EMBL" id="RUM24383.1"/>
    </source>
</evidence>
<feature type="transmembrane region" description="Helical" evidence="8">
    <location>
        <begin position="333"/>
        <end position="354"/>
    </location>
</feature>
<keyword evidence="4 8" id="KW-0812">Transmembrane</keyword>
<feature type="transmembrane region" description="Helical" evidence="8">
    <location>
        <begin position="235"/>
        <end position="260"/>
    </location>
</feature>
<evidence type="ECO:0000313" key="11">
    <source>
        <dbReference type="Proteomes" id="UP000278823"/>
    </source>
</evidence>
<dbReference type="Proteomes" id="UP000278823">
    <property type="component" value="Unassembled WGS sequence"/>
</dbReference>